<organism evidence="1 2">
    <name type="scientific">Neurospora tetrasperma (strain FGSC 2508 / ATCC MYA-4615 / P0657)</name>
    <dbReference type="NCBI Taxonomy" id="510951"/>
    <lineage>
        <taxon>Eukaryota</taxon>
        <taxon>Fungi</taxon>
        <taxon>Dikarya</taxon>
        <taxon>Ascomycota</taxon>
        <taxon>Pezizomycotina</taxon>
        <taxon>Sordariomycetes</taxon>
        <taxon>Sordariomycetidae</taxon>
        <taxon>Sordariales</taxon>
        <taxon>Sordariaceae</taxon>
        <taxon>Neurospora</taxon>
    </lineage>
</organism>
<dbReference type="EMBL" id="GL891305">
    <property type="protein sequence ID" value="EGO56881.1"/>
    <property type="molecule type" value="Genomic_DNA"/>
</dbReference>
<dbReference type="KEGG" id="nte:NEUTE1DRAFT43869"/>
<keyword evidence="2" id="KW-1185">Reference proteome</keyword>
<dbReference type="GeneID" id="20827914"/>
<name>F8MRC7_NEUT8</name>
<dbReference type="VEuPathDB" id="FungiDB:NEUTE1DRAFT_43869"/>
<dbReference type="RefSeq" id="XP_009851562.1">
    <property type="nucleotide sequence ID" value="XM_009853260.1"/>
</dbReference>
<reference evidence="2" key="1">
    <citation type="journal article" date="2011" name="Genetics">
        <title>Massive changes in genome architecture accompany the transition to self-fertility in the filamentous fungus Neurospora tetrasperma.</title>
        <authorList>
            <person name="Ellison C.E."/>
            <person name="Stajich J.E."/>
            <person name="Jacobson D.J."/>
            <person name="Natvig D.O."/>
            <person name="Lapidus A."/>
            <person name="Foster B."/>
            <person name="Aerts A."/>
            <person name="Riley R."/>
            <person name="Lindquist E.A."/>
            <person name="Grigoriev I.V."/>
            <person name="Taylor J.W."/>
        </authorList>
    </citation>
    <scope>NUCLEOTIDE SEQUENCE [LARGE SCALE GENOMIC DNA]</scope>
    <source>
        <strain evidence="2">FGSC 2508 / P0657</strain>
    </source>
</reference>
<feature type="non-terminal residue" evidence="1">
    <location>
        <position position="1"/>
    </location>
</feature>
<proteinExistence type="predicted"/>
<evidence type="ECO:0000313" key="2">
    <source>
        <dbReference type="Proteomes" id="UP000008065"/>
    </source>
</evidence>
<evidence type="ECO:0000313" key="1">
    <source>
        <dbReference type="EMBL" id="EGO56881.1"/>
    </source>
</evidence>
<accession>F8MRC7</accession>
<sequence length="64" mass="7119">PLIDRYAAPPSLALGGPMDYDLWCGSSMLPFGLRERSSSKCIGVSIRIIIRIRSLVYCNILYSL</sequence>
<dbReference type="Proteomes" id="UP000008065">
    <property type="component" value="Unassembled WGS sequence"/>
</dbReference>
<gene>
    <name evidence="1" type="ORF">NEUTE1DRAFT_43869</name>
</gene>
<dbReference type="HOGENOM" id="CLU_2873889_0_0_1"/>
<dbReference type="AlphaFoldDB" id="F8MRC7"/>
<protein>
    <submittedName>
        <fullName evidence="1">Uncharacterized protein</fullName>
    </submittedName>
</protein>